<dbReference type="GO" id="GO:0016020">
    <property type="term" value="C:membrane"/>
    <property type="evidence" value="ECO:0007669"/>
    <property type="project" value="UniProtKB-SubCell"/>
</dbReference>
<keyword evidence="11" id="KW-1185">Reference proteome</keyword>
<organism evidence="10 11">
    <name type="scientific">Iris pallida</name>
    <name type="common">Sweet iris</name>
    <dbReference type="NCBI Taxonomy" id="29817"/>
    <lineage>
        <taxon>Eukaryota</taxon>
        <taxon>Viridiplantae</taxon>
        <taxon>Streptophyta</taxon>
        <taxon>Embryophyta</taxon>
        <taxon>Tracheophyta</taxon>
        <taxon>Spermatophyta</taxon>
        <taxon>Magnoliopsida</taxon>
        <taxon>Liliopsida</taxon>
        <taxon>Asparagales</taxon>
        <taxon>Iridaceae</taxon>
        <taxon>Iridoideae</taxon>
        <taxon>Irideae</taxon>
        <taxon>Iris</taxon>
    </lineage>
</organism>
<dbReference type="SUPFAM" id="SSF103473">
    <property type="entry name" value="MFS general substrate transporter"/>
    <property type="match status" value="1"/>
</dbReference>
<dbReference type="GO" id="GO:0015144">
    <property type="term" value="F:carbohydrate transmembrane transporter activity"/>
    <property type="evidence" value="ECO:0007669"/>
    <property type="project" value="InterPro"/>
</dbReference>
<dbReference type="InterPro" id="IPR005829">
    <property type="entry name" value="Sugar_transporter_CS"/>
</dbReference>
<dbReference type="InterPro" id="IPR045262">
    <property type="entry name" value="STP/PLT_plant"/>
</dbReference>
<evidence type="ECO:0000256" key="3">
    <source>
        <dbReference type="ARBA" id="ARBA00022448"/>
    </source>
</evidence>
<dbReference type="AlphaFoldDB" id="A0AAX6G114"/>
<evidence type="ECO:0000256" key="9">
    <source>
        <dbReference type="SAM" id="Phobius"/>
    </source>
</evidence>
<keyword evidence="7 9" id="KW-1133">Transmembrane helix</keyword>
<evidence type="ECO:0000256" key="8">
    <source>
        <dbReference type="ARBA" id="ARBA00023136"/>
    </source>
</evidence>
<evidence type="ECO:0000256" key="7">
    <source>
        <dbReference type="ARBA" id="ARBA00022989"/>
    </source>
</evidence>
<dbReference type="PANTHER" id="PTHR23500:SF371">
    <property type="entry name" value="OS07G0206600 PROTEIN"/>
    <property type="match status" value="1"/>
</dbReference>
<evidence type="ECO:0000256" key="5">
    <source>
        <dbReference type="ARBA" id="ARBA00022692"/>
    </source>
</evidence>
<accession>A0AAX6G114</accession>
<reference evidence="10" key="1">
    <citation type="journal article" date="2023" name="GigaByte">
        <title>Genome assembly of the bearded iris, Iris pallida Lam.</title>
        <authorList>
            <person name="Bruccoleri R.E."/>
            <person name="Oakeley E.J."/>
            <person name="Faust A.M.E."/>
            <person name="Altorfer M."/>
            <person name="Dessus-Babus S."/>
            <person name="Burckhardt D."/>
            <person name="Oertli M."/>
            <person name="Naumann U."/>
            <person name="Petersen F."/>
            <person name="Wong J."/>
        </authorList>
    </citation>
    <scope>NUCLEOTIDE SEQUENCE</scope>
    <source>
        <strain evidence="10">GSM-AAB239-AS_SAM_17_03QT</strain>
    </source>
</reference>
<keyword evidence="5 9" id="KW-0812">Transmembrane</keyword>
<dbReference type="GO" id="GO:0015293">
    <property type="term" value="F:symporter activity"/>
    <property type="evidence" value="ECO:0007669"/>
    <property type="project" value="UniProtKB-KW"/>
</dbReference>
<comment type="caution">
    <text evidence="10">The sequence shown here is derived from an EMBL/GenBank/DDBJ whole genome shotgun (WGS) entry which is preliminary data.</text>
</comment>
<evidence type="ECO:0000256" key="4">
    <source>
        <dbReference type="ARBA" id="ARBA00022597"/>
    </source>
</evidence>
<keyword evidence="6" id="KW-0769">Symport</keyword>
<dbReference type="PRINTS" id="PR00171">
    <property type="entry name" value="SUGRTRNSPORT"/>
</dbReference>
<reference evidence="10" key="2">
    <citation type="submission" date="2023-04" db="EMBL/GenBank/DDBJ databases">
        <authorList>
            <person name="Bruccoleri R.E."/>
            <person name="Oakeley E.J."/>
            <person name="Faust A.-M."/>
            <person name="Dessus-Babus S."/>
            <person name="Altorfer M."/>
            <person name="Burckhardt D."/>
            <person name="Oertli M."/>
            <person name="Naumann U."/>
            <person name="Petersen F."/>
            <person name="Wong J."/>
        </authorList>
    </citation>
    <scope>NUCLEOTIDE SEQUENCE</scope>
    <source>
        <strain evidence="10">GSM-AAB239-AS_SAM_17_03QT</strain>
        <tissue evidence="10">Leaf</tissue>
    </source>
</reference>
<dbReference type="PANTHER" id="PTHR23500">
    <property type="entry name" value="SOLUTE CARRIER FAMILY 2, FACILITATED GLUCOSE TRANSPORTER"/>
    <property type="match status" value="1"/>
</dbReference>
<keyword evidence="4 10" id="KW-0762">Sugar transport</keyword>
<evidence type="ECO:0000313" key="10">
    <source>
        <dbReference type="EMBL" id="KAJ6822018.1"/>
    </source>
</evidence>
<name>A0AAX6G114_IRIPA</name>
<dbReference type="InterPro" id="IPR005828">
    <property type="entry name" value="MFS_sugar_transport-like"/>
</dbReference>
<dbReference type="EMBL" id="JANAVB010024717">
    <property type="protein sequence ID" value="KAJ6822018.1"/>
    <property type="molecule type" value="Genomic_DNA"/>
</dbReference>
<dbReference type="Proteomes" id="UP001140949">
    <property type="component" value="Unassembled WGS sequence"/>
</dbReference>
<dbReference type="InterPro" id="IPR036259">
    <property type="entry name" value="MFS_trans_sf"/>
</dbReference>
<proteinExistence type="inferred from homology"/>
<protein>
    <submittedName>
        <fullName evidence="10">Sugar transport protein 8-like</fullName>
    </submittedName>
</protein>
<evidence type="ECO:0000313" key="11">
    <source>
        <dbReference type="Proteomes" id="UP001140949"/>
    </source>
</evidence>
<feature type="transmembrane region" description="Helical" evidence="9">
    <location>
        <begin position="23"/>
        <end position="45"/>
    </location>
</feature>
<keyword evidence="8 9" id="KW-0472">Membrane</keyword>
<comment type="subcellular location">
    <subcellularLocation>
        <location evidence="1">Membrane</location>
        <topology evidence="1">Multi-pass membrane protein</topology>
    </subcellularLocation>
</comment>
<dbReference type="InterPro" id="IPR003663">
    <property type="entry name" value="Sugar/inositol_transpt"/>
</dbReference>
<keyword evidence="3" id="KW-0813">Transport</keyword>
<sequence length="215" mass="23712">MGSVNVLSTVVSIVCVDRFGRRILLLSACVLMLIAQTSIGGLLHANLKATNSLRQSVASAVVVLVCLFVSSFAWSWGPLGWLIPSETFPVETRTAGLRVRGELEHALHLRHRAGVPLHDVPHALRHLLLLGVDRRDGPLRGVPAAGDQERAHRRDGREGLEAALVLEEVWMVMVPEVLVTWRVGTPSDLSMLLNLFFSFFFLQQNNLLGKIFQLA</sequence>
<dbReference type="Gene3D" id="1.20.1250.20">
    <property type="entry name" value="MFS general substrate transporter like domains"/>
    <property type="match status" value="1"/>
</dbReference>
<evidence type="ECO:0000256" key="2">
    <source>
        <dbReference type="ARBA" id="ARBA00010992"/>
    </source>
</evidence>
<feature type="transmembrane region" description="Helical" evidence="9">
    <location>
        <begin position="57"/>
        <end position="76"/>
    </location>
</feature>
<gene>
    <name evidence="10" type="ORF">M6B38_131450</name>
</gene>
<dbReference type="Pfam" id="PF00083">
    <property type="entry name" value="Sugar_tr"/>
    <property type="match status" value="1"/>
</dbReference>
<dbReference type="PROSITE" id="PS00216">
    <property type="entry name" value="SUGAR_TRANSPORT_1"/>
    <property type="match status" value="1"/>
</dbReference>
<comment type="similarity">
    <text evidence="2">Belongs to the major facilitator superfamily. Sugar transporter (TC 2.A.1.1) family.</text>
</comment>
<evidence type="ECO:0000256" key="1">
    <source>
        <dbReference type="ARBA" id="ARBA00004141"/>
    </source>
</evidence>
<evidence type="ECO:0000256" key="6">
    <source>
        <dbReference type="ARBA" id="ARBA00022847"/>
    </source>
</evidence>